<name>A0ABT3B510_9CYAN</name>
<dbReference type="PANTHER" id="PTHR30461:SF2">
    <property type="entry name" value="SERINE RECOMBINASE PINE-RELATED"/>
    <property type="match status" value="1"/>
</dbReference>
<sequence length="531" mass="60974">MTYYSHYRINVVDLIMAEKWFYGRVSTVEQQEDRGALKKQLERGKNAGCSRFYWDIQSRTTEVRNGLQQLIDDLKISPHSAVCELIVTRIDRIGSSSRLFYSLLEVLRSKDIRLVALDQTIDTESLGGELTIDILLAASKFEVKMLSSRVSAERKHRMTQRKSHRLAPLGWQVESDRYIKDESWCVSLLSTKRSFRVWELAYFAFEVFAECGSVRKTCDTLNKMFGTSGKVDAKEKEKSKATHRATAESLEELDLSPTDKKTYKRYPWGSLQWSPAGLKNFLVNPVHAGGTPFNVTKKGAGANRKVLKHFDQWDCNWDTHEGIINREQHEQVKRTIRANANNKWAAHSGETTNPFANLLKCGRCGGALTRMSSRRDASGNYTAYYQCTYYSLGRCDAKEMINSRSLDNQVADLLVREATRLASMVDLSEEKHLEPASVKELRETLAGLDKLPPNPFVEKAKDGIREQITSILSLYEKVTKRSLLVREELIQMFRDREYWESRTPEDKKRMLNRLVRRIVVDGRVVLGIEFL</sequence>
<comment type="caution">
    <text evidence="4">The sequence shown here is derived from an EMBL/GenBank/DDBJ whole genome shotgun (WGS) entry which is preliminary data.</text>
</comment>
<gene>
    <name evidence="4" type="ORF">OGM63_21460</name>
</gene>
<dbReference type="InterPro" id="IPR006119">
    <property type="entry name" value="Resolv_N"/>
</dbReference>
<keyword evidence="5" id="KW-1185">Reference proteome</keyword>
<dbReference type="RefSeq" id="WP_263747689.1">
    <property type="nucleotide sequence ID" value="NZ_JAOWRF010000303.1"/>
</dbReference>
<dbReference type="PANTHER" id="PTHR30461">
    <property type="entry name" value="DNA-INVERTASE FROM LAMBDOID PROPHAGE"/>
    <property type="match status" value="1"/>
</dbReference>
<proteinExistence type="predicted"/>
<dbReference type="Pfam" id="PF00239">
    <property type="entry name" value="Resolvase"/>
    <property type="match status" value="1"/>
</dbReference>
<dbReference type="SUPFAM" id="SSF53041">
    <property type="entry name" value="Resolvase-like"/>
    <property type="match status" value="1"/>
</dbReference>
<dbReference type="InterPro" id="IPR050639">
    <property type="entry name" value="SSR_resolvase"/>
</dbReference>
<dbReference type="Proteomes" id="UP001526143">
    <property type="component" value="Unassembled WGS sequence"/>
</dbReference>
<feature type="domain" description="Resolvase/invertase-type recombinase catalytic" evidence="3">
    <location>
        <begin position="18"/>
        <end position="161"/>
    </location>
</feature>
<accession>A0ABT3B510</accession>
<dbReference type="PROSITE" id="PS51736">
    <property type="entry name" value="RECOMBINASES_3"/>
    <property type="match status" value="1"/>
</dbReference>
<reference evidence="4 5" key="1">
    <citation type="submission" date="2022-10" db="EMBL/GenBank/DDBJ databases">
        <title>Identification of biosynthetic pathway for the production of the potent trypsin inhibitor radiosumin.</title>
        <authorList>
            <person name="Fewer D.P."/>
            <person name="Delbaje E."/>
            <person name="Ouyang X."/>
            <person name="Agostino P.D."/>
            <person name="Wahlsten M."/>
            <person name="Jokela J."/>
            <person name="Permi P."/>
            <person name="Haapaniemi E."/>
            <person name="Koistinen H."/>
        </authorList>
    </citation>
    <scope>NUCLEOTIDE SEQUENCE [LARGE SCALE GENOMIC DNA]</scope>
    <source>
        <strain evidence="4 5">NIES-515</strain>
    </source>
</reference>
<organism evidence="4 5">
    <name type="scientific">Plectonema radiosum NIES-515</name>
    <dbReference type="NCBI Taxonomy" id="2986073"/>
    <lineage>
        <taxon>Bacteria</taxon>
        <taxon>Bacillati</taxon>
        <taxon>Cyanobacteriota</taxon>
        <taxon>Cyanophyceae</taxon>
        <taxon>Oscillatoriophycideae</taxon>
        <taxon>Oscillatoriales</taxon>
        <taxon>Microcoleaceae</taxon>
        <taxon>Plectonema</taxon>
    </lineage>
</organism>
<dbReference type="InterPro" id="IPR036162">
    <property type="entry name" value="Resolvase-like_N_sf"/>
</dbReference>
<dbReference type="Pfam" id="PF07508">
    <property type="entry name" value="Recombinase"/>
    <property type="match status" value="1"/>
</dbReference>
<dbReference type="InterPro" id="IPR025827">
    <property type="entry name" value="Zn_ribbon_recom_dom"/>
</dbReference>
<evidence type="ECO:0000313" key="4">
    <source>
        <dbReference type="EMBL" id="MCV3216045.1"/>
    </source>
</evidence>
<protein>
    <submittedName>
        <fullName evidence="4">Recombinase family protein</fullName>
    </submittedName>
</protein>
<dbReference type="Gene3D" id="3.40.50.1390">
    <property type="entry name" value="Resolvase, N-terminal catalytic domain"/>
    <property type="match status" value="1"/>
</dbReference>
<dbReference type="NCBIfam" id="NF041201">
    <property type="entry name" value="recomb_XisF"/>
    <property type="match status" value="1"/>
</dbReference>
<keyword evidence="1" id="KW-0238">DNA-binding</keyword>
<dbReference type="Gene3D" id="3.90.1750.20">
    <property type="entry name" value="Putative Large Serine Recombinase, Chain B, Domain 2"/>
    <property type="match status" value="1"/>
</dbReference>
<evidence type="ECO:0000256" key="2">
    <source>
        <dbReference type="ARBA" id="ARBA00023172"/>
    </source>
</evidence>
<dbReference type="SMART" id="SM00857">
    <property type="entry name" value="Resolvase"/>
    <property type="match status" value="1"/>
</dbReference>
<keyword evidence="2" id="KW-0233">DNA recombination</keyword>
<dbReference type="EMBL" id="JAOWRF010000303">
    <property type="protein sequence ID" value="MCV3216045.1"/>
    <property type="molecule type" value="Genomic_DNA"/>
</dbReference>
<dbReference type="InterPro" id="IPR038109">
    <property type="entry name" value="DNA_bind_recomb_sf"/>
</dbReference>
<evidence type="ECO:0000313" key="5">
    <source>
        <dbReference type="Proteomes" id="UP001526143"/>
    </source>
</evidence>
<evidence type="ECO:0000259" key="3">
    <source>
        <dbReference type="PROSITE" id="PS51736"/>
    </source>
</evidence>
<dbReference type="Pfam" id="PF13408">
    <property type="entry name" value="Zn_ribbon_recom"/>
    <property type="match status" value="1"/>
</dbReference>
<dbReference type="CDD" id="cd03768">
    <property type="entry name" value="SR_ResInv"/>
    <property type="match status" value="1"/>
</dbReference>
<evidence type="ECO:0000256" key="1">
    <source>
        <dbReference type="ARBA" id="ARBA00023125"/>
    </source>
</evidence>
<dbReference type="InterPro" id="IPR011109">
    <property type="entry name" value="DNA_bind_recombinase_dom"/>
</dbReference>